<dbReference type="REBASE" id="445007">
    <property type="entry name" value="Msp190616ORF3705P"/>
</dbReference>
<proteinExistence type="predicted"/>
<sequence length="972" mass="111537">MAGFNFENDLPHQLSAVEDILQMFEYAKISYAQNFETRLKSNPVLELNESQKKRNLAEIQTRPSFAKALNKTGNTLSNIFDIAMETGTGKTYTYTRAMFSLNQSFGVNKFIVLVPTVAIKAGTKNFLESASARSRFFDDFGKRIELYEVNAKKGNKKDKQQVPENLINFINATDEKTIHILLINMGMLNSETMNIAIDQDLFQEAHGSSFDALSAVKPFLIIDEPHRVKASGKTWQNVLKLNAQYILRFGATFDGFENLIHTLTSLDAFEQNLVKGVRAFITEFDGVDDMLIKFIGQTDSKSEAVFEITHSHKKTPKRLEISKNGSLGVIHSEMSHLLLNEFNSSMAVLSNGLTLQKGEIISPYSFNQSLQEQMLYQAVIRHFDIERTLLTRTPRIKPLSLIFIDDIAGYRDEQGLPDSLKSRFEAMVINEAEKRLANESNEFYKAYLQKTLADISQTHGGYFSDDNNNKDEHIEKQINEILYEKEKLLDLDNPRRFIFSKWTLREGWDNPNVFVICKLRSSGSETSKLQEVGRGLRLPVNEFMHREKSEQFYLNYFVDFSEKDFVSDLIRDIREKSGEKVIIPKKLEDELLAKILLAYPNETKRKIINHLADDGIIDDDLNLLENGWQKLQLAYPKAFEFESSLNNKIQTGIGKKETVLIRKDKYHALKTLWETLNRRVVLNYQIDNEHTFYGLLKQFFANNVIGKLDTSYATMQAQELQVQSDDIQVKYGGREKLIENTGYVLSYGEFANELAMSLNVSLKSLHQVLAELNWTDNTHQTRYNIRHIHTLFRKWLLQHFLATQTIGYTEVNSQVHPTAFTDDKGNVKDSISSSDIGRVGETDMVADNYLFETLFYDSPLEKENILLNLDYVTVFTKIPKNTIAIPVAGGGIYSPDFAYVLHHKDGTQTLNLVVETKDAYEFDLRTDEKEKIKYAQILFDKLSADTGIKVEFKTQFKGKHIERILDELRRSE</sequence>
<dbReference type="Pfam" id="PF19778">
    <property type="entry name" value="RE_endonuc"/>
    <property type="match status" value="1"/>
</dbReference>
<keyword evidence="2" id="KW-0378">Hydrolase</keyword>
<dbReference type="GO" id="GO:0003677">
    <property type="term" value="F:DNA binding"/>
    <property type="evidence" value="ECO:0007669"/>
    <property type="project" value="InterPro"/>
</dbReference>
<accession>A0A7H1C4E5</accession>
<dbReference type="InterPro" id="IPR050742">
    <property type="entry name" value="Helicase_Restrict-Modif_Enz"/>
</dbReference>
<dbReference type="GO" id="GO:0005524">
    <property type="term" value="F:ATP binding"/>
    <property type="evidence" value="ECO:0007669"/>
    <property type="project" value="InterPro"/>
</dbReference>
<dbReference type="Gene3D" id="3.40.50.300">
    <property type="entry name" value="P-loop containing nucleotide triphosphate hydrolases"/>
    <property type="match status" value="2"/>
</dbReference>
<dbReference type="SUPFAM" id="SSF52540">
    <property type="entry name" value="P-loop containing nucleoside triphosphate hydrolases"/>
    <property type="match status" value="2"/>
</dbReference>
<evidence type="ECO:0000313" key="3">
    <source>
        <dbReference type="Proteomes" id="UP000576260"/>
    </source>
</evidence>
<name>A0A7H1C4E5_9PAST</name>
<keyword evidence="2" id="KW-0255">Endonuclease</keyword>
<organism evidence="2 3">
    <name type="scientific">Mannheimia bovis</name>
    <dbReference type="NCBI Taxonomy" id="2770636"/>
    <lineage>
        <taxon>Bacteria</taxon>
        <taxon>Pseudomonadati</taxon>
        <taxon>Pseudomonadota</taxon>
        <taxon>Gammaproteobacteria</taxon>
        <taxon>Pasteurellales</taxon>
        <taxon>Pasteurellaceae</taxon>
        <taxon>Mannheimia</taxon>
    </lineage>
</organism>
<dbReference type="Pfam" id="PF04851">
    <property type="entry name" value="ResIII"/>
    <property type="match status" value="1"/>
</dbReference>
<protein>
    <submittedName>
        <fullName evidence="2">Type III restriction-modification system endonuclease</fullName>
    </submittedName>
</protein>
<evidence type="ECO:0000313" key="2">
    <source>
        <dbReference type="EMBL" id="QNS15850.1"/>
    </source>
</evidence>
<dbReference type="PANTHER" id="PTHR47396">
    <property type="entry name" value="TYPE I RESTRICTION ENZYME ECOKI R PROTEIN"/>
    <property type="match status" value="1"/>
</dbReference>
<dbReference type="KEGG" id="mbos:ICJ55_03700"/>
<dbReference type="EMBL" id="CP061280">
    <property type="protein sequence ID" value="QNS15850.1"/>
    <property type="molecule type" value="Genomic_DNA"/>
</dbReference>
<dbReference type="InterPro" id="IPR027417">
    <property type="entry name" value="P-loop_NTPase"/>
</dbReference>
<dbReference type="GO" id="GO:0005829">
    <property type="term" value="C:cytosol"/>
    <property type="evidence" value="ECO:0007669"/>
    <property type="project" value="TreeGrafter"/>
</dbReference>
<reference evidence="2 3" key="1">
    <citation type="submission" date="2020-09" db="EMBL/GenBank/DDBJ databases">
        <title>Mannheimia bovis sp.nov., isolated from a cow.</title>
        <authorList>
            <person name="Li F."/>
        </authorList>
    </citation>
    <scope>NUCLEOTIDE SEQUENCE [LARGE SCALE GENOMIC DNA]</scope>
    <source>
        <strain evidence="2 3">ZY190616</strain>
    </source>
</reference>
<dbReference type="NCBIfam" id="NF012027">
    <property type="entry name" value="PRK15483.1"/>
    <property type="match status" value="1"/>
</dbReference>
<feature type="domain" description="Helicase ATP-binding" evidence="1">
    <location>
        <begin position="5"/>
        <end position="284"/>
    </location>
</feature>
<dbReference type="GO" id="GO:0015668">
    <property type="term" value="F:type III site-specific deoxyribonuclease activity"/>
    <property type="evidence" value="ECO:0007669"/>
    <property type="project" value="InterPro"/>
</dbReference>
<keyword evidence="3" id="KW-1185">Reference proteome</keyword>
<dbReference type="InterPro" id="IPR014001">
    <property type="entry name" value="Helicase_ATP-bd"/>
</dbReference>
<dbReference type="InterPro" id="IPR045572">
    <property type="entry name" value="RE_endonuc_C"/>
</dbReference>
<evidence type="ECO:0000259" key="1">
    <source>
        <dbReference type="SMART" id="SM00487"/>
    </source>
</evidence>
<dbReference type="InterPro" id="IPR006935">
    <property type="entry name" value="Helicase/UvrB_N"/>
</dbReference>
<dbReference type="SMART" id="SM00487">
    <property type="entry name" value="DEXDc"/>
    <property type="match status" value="1"/>
</dbReference>
<dbReference type="PANTHER" id="PTHR47396:SF1">
    <property type="entry name" value="ATP-DEPENDENT HELICASE IRC3-RELATED"/>
    <property type="match status" value="1"/>
</dbReference>
<dbReference type="Proteomes" id="UP000576260">
    <property type="component" value="Chromosome"/>
</dbReference>
<keyword evidence="2" id="KW-0540">Nuclease</keyword>
<dbReference type="AlphaFoldDB" id="A0A7H1C4E5"/>
<dbReference type="RefSeq" id="WP_188157358.1">
    <property type="nucleotide sequence ID" value="NZ_CP061280.1"/>
</dbReference>
<gene>
    <name evidence="2" type="ORF">ICJ55_03700</name>
</gene>